<evidence type="ECO:0000313" key="1">
    <source>
        <dbReference type="EMBL" id="MBW33231.1"/>
    </source>
</evidence>
<proteinExistence type="predicted"/>
<protein>
    <submittedName>
        <fullName evidence="1">Putative secreted peptide</fullName>
    </submittedName>
</protein>
<dbReference type="AlphaFoldDB" id="A0A2M3ZXK5"/>
<organism evidence="1">
    <name type="scientific">Anopheles braziliensis</name>
    <dbReference type="NCBI Taxonomy" id="58242"/>
    <lineage>
        <taxon>Eukaryota</taxon>
        <taxon>Metazoa</taxon>
        <taxon>Ecdysozoa</taxon>
        <taxon>Arthropoda</taxon>
        <taxon>Hexapoda</taxon>
        <taxon>Insecta</taxon>
        <taxon>Pterygota</taxon>
        <taxon>Neoptera</taxon>
        <taxon>Endopterygota</taxon>
        <taxon>Diptera</taxon>
        <taxon>Nematocera</taxon>
        <taxon>Culicoidea</taxon>
        <taxon>Culicidae</taxon>
        <taxon>Anophelinae</taxon>
        <taxon>Anopheles</taxon>
    </lineage>
</organism>
<accession>A0A2M3ZXK5</accession>
<sequence>MRLFSSVPLHSYVCCCMFARAALSPAAAVTCYMWPLSHVVRILLREPQAVWRADALRTEDEYSVAR</sequence>
<reference evidence="1" key="1">
    <citation type="submission" date="2018-01" db="EMBL/GenBank/DDBJ databases">
        <title>An insight into the sialome of Amazonian anophelines.</title>
        <authorList>
            <person name="Ribeiro J.M."/>
            <person name="Scarpassa V."/>
            <person name="Calvo E."/>
        </authorList>
    </citation>
    <scope>NUCLEOTIDE SEQUENCE</scope>
    <source>
        <tissue evidence="1">Salivary glands</tissue>
    </source>
</reference>
<dbReference type="EMBL" id="GGFM01012480">
    <property type="protein sequence ID" value="MBW33231.1"/>
    <property type="molecule type" value="Transcribed_RNA"/>
</dbReference>
<name>A0A2M3ZXK5_9DIPT</name>